<evidence type="ECO:0000256" key="1">
    <source>
        <dbReference type="ARBA" id="ARBA00022468"/>
    </source>
</evidence>
<evidence type="ECO:0000259" key="2">
    <source>
        <dbReference type="PROSITE" id="PS50086"/>
    </source>
</evidence>
<dbReference type="PANTHER" id="PTHR20913">
    <property type="entry name" value="TBC1 DOMAIN FAMILY MEMBER 20/GTPASE"/>
    <property type="match status" value="1"/>
</dbReference>
<dbReference type="InterPro" id="IPR035969">
    <property type="entry name" value="Rab-GAP_TBC_sf"/>
</dbReference>
<name>A0A168NYP4_ABSGL</name>
<dbReference type="GO" id="GO:0005096">
    <property type="term" value="F:GTPase activator activity"/>
    <property type="evidence" value="ECO:0007669"/>
    <property type="project" value="UniProtKB-KW"/>
</dbReference>
<gene>
    <name evidence="3" type="primary">ABSGL_07203.1 scaffold 8717</name>
</gene>
<dbReference type="FunCoup" id="A0A168NYP4">
    <property type="interactions" value="383"/>
</dbReference>
<protein>
    <recommendedName>
        <fullName evidence="2">Rab-GAP TBC domain-containing protein</fullName>
    </recommendedName>
</protein>
<dbReference type="PROSITE" id="PS50086">
    <property type="entry name" value="TBC_RABGAP"/>
    <property type="match status" value="1"/>
</dbReference>
<dbReference type="OrthoDB" id="206700at2759"/>
<sequence>MHDLTSKLGLGVQSSLANTILRTQRLDMIRQAALRNDMNMLRRMAREPQGFVHDGLRRLVWPMLLGTYQGTYIDEKGTGKEIADAGQITKDVERSFYYYPQDLTPSAKIHKQQELQEMIVEIMWRNPRLKYYQGFHDICTVILLVLGKKAAIPAAENVALFFTRYPFCGHVMMCDDAMLDSFDPISKQLRLMMSMIECEDSELMAAMIRNNILPFYALSWILTWFSHDLIDYKRITRLFDLFIASSVMMPLYVSCAITLLQRNDLLATDPECLHSRMTHIPQDIDIERSIAMAIQLESKYSALDLQKHSGIWLHDESTINTWDSDWGTDRNILLNRLRVDQYLANKVPIEEWEQELLDEWLSKRKGSL</sequence>
<dbReference type="GO" id="GO:0005789">
    <property type="term" value="C:endoplasmic reticulum membrane"/>
    <property type="evidence" value="ECO:0007669"/>
    <property type="project" value="TreeGrafter"/>
</dbReference>
<dbReference type="AlphaFoldDB" id="A0A168NYP4"/>
<dbReference type="Proteomes" id="UP000078561">
    <property type="component" value="Unassembled WGS sequence"/>
</dbReference>
<accession>A0A168NYP4</accession>
<feature type="domain" description="Rab-GAP TBC" evidence="2">
    <location>
        <begin position="51"/>
        <end position="246"/>
    </location>
</feature>
<dbReference type="EMBL" id="LT553527">
    <property type="protein sequence ID" value="SAM01462.1"/>
    <property type="molecule type" value="Genomic_DNA"/>
</dbReference>
<keyword evidence="4" id="KW-1185">Reference proteome</keyword>
<organism evidence="3">
    <name type="scientific">Absidia glauca</name>
    <name type="common">Pin mould</name>
    <dbReference type="NCBI Taxonomy" id="4829"/>
    <lineage>
        <taxon>Eukaryota</taxon>
        <taxon>Fungi</taxon>
        <taxon>Fungi incertae sedis</taxon>
        <taxon>Mucoromycota</taxon>
        <taxon>Mucoromycotina</taxon>
        <taxon>Mucoromycetes</taxon>
        <taxon>Mucorales</taxon>
        <taxon>Cunninghamellaceae</taxon>
        <taxon>Absidia</taxon>
    </lineage>
</organism>
<keyword evidence="1" id="KW-0343">GTPase activation</keyword>
<dbReference type="Gene3D" id="1.10.472.80">
    <property type="entry name" value="Ypt/Rab-GAP domain of gyp1p, domain 3"/>
    <property type="match status" value="1"/>
</dbReference>
<dbReference type="SUPFAM" id="SSF47923">
    <property type="entry name" value="Ypt/Rab-GAP domain of gyp1p"/>
    <property type="match status" value="2"/>
</dbReference>
<evidence type="ECO:0000313" key="3">
    <source>
        <dbReference type="EMBL" id="SAM01462.1"/>
    </source>
</evidence>
<evidence type="ECO:0000313" key="4">
    <source>
        <dbReference type="Proteomes" id="UP000078561"/>
    </source>
</evidence>
<dbReference type="Pfam" id="PF00566">
    <property type="entry name" value="RabGAP-TBC"/>
    <property type="match status" value="1"/>
</dbReference>
<dbReference type="GO" id="GO:0006888">
    <property type="term" value="P:endoplasmic reticulum to Golgi vesicle-mediated transport"/>
    <property type="evidence" value="ECO:0007669"/>
    <property type="project" value="TreeGrafter"/>
</dbReference>
<dbReference type="SMART" id="SM00164">
    <property type="entry name" value="TBC"/>
    <property type="match status" value="1"/>
</dbReference>
<dbReference type="InParanoid" id="A0A168NYP4"/>
<dbReference type="Gene3D" id="1.10.8.1310">
    <property type="match status" value="1"/>
</dbReference>
<dbReference type="STRING" id="4829.A0A168NYP4"/>
<proteinExistence type="predicted"/>
<dbReference type="OMA" id="VYMFAQI"/>
<dbReference type="InterPro" id="IPR045913">
    <property type="entry name" value="TBC20/Gyp8-like"/>
</dbReference>
<reference evidence="3" key="1">
    <citation type="submission" date="2016-04" db="EMBL/GenBank/DDBJ databases">
        <authorList>
            <person name="Evans L.H."/>
            <person name="Alamgir A."/>
            <person name="Owens N."/>
            <person name="Weber N.D."/>
            <person name="Virtaneva K."/>
            <person name="Barbian K."/>
            <person name="Babar A."/>
            <person name="Rosenke K."/>
        </authorList>
    </citation>
    <scope>NUCLEOTIDE SEQUENCE [LARGE SCALE GENOMIC DNA]</scope>
    <source>
        <strain evidence="3">CBS 101.48</strain>
    </source>
</reference>
<dbReference type="PANTHER" id="PTHR20913:SF7">
    <property type="entry name" value="RE60063P"/>
    <property type="match status" value="1"/>
</dbReference>
<dbReference type="InterPro" id="IPR000195">
    <property type="entry name" value="Rab-GAP-TBC_dom"/>
</dbReference>